<accession>A0A517ZXA8</accession>
<evidence type="ECO:0000313" key="3">
    <source>
        <dbReference type="Proteomes" id="UP000319383"/>
    </source>
</evidence>
<name>A0A517ZXA8_9PLAN</name>
<organism evidence="2 3">
    <name type="scientific">Symmachiella dynata</name>
    <dbReference type="NCBI Taxonomy" id="2527995"/>
    <lineage>
        <taxon>Bacteria</taxon>
        <taxon>Pseudomonadati</taxon>
        <taxon>Planctomycetota</taxon>
        <taxon>Planctomycetia</taxon>
        <taxon>Planctomycetales</taxon>
        <taxon>Planctomycetaceae</taxon>
        <taxon>Symmachiella</taxon>
    </lineage>
</organism>
<dbReference type="Proteomes" id="UP000319383">
    <property type="component" value="Chromosome"/>
</dbReference>
<reference evidence="2 3" key="1">
    <citation type="submission" date="2019-02" db="EMBL/GenBank/DDBJ databases">
        <title>Deep-cultivation of Planctomycetes and their phenomic and genomic characterization uncovers novel biology.</title>
        <authorList>
            <person name="Wiegand S."/>
            <person name="Jogler M."/>
            <person name="Boedeker C."/>
            <person name="Pinto D."/>
            <person name="Vollmers J."/>
            <person name="Rivas-Marin E."/>
            <person name="Kohn T."/>
            <person name="Peeters S.H."/>
            <person name="Heuer A."/>
            <person name="Rast P."/>
            <person name="Oberbeckmann S."/>
            <person name="Bunk B."/>
            <person name="Jeske O."/>
            <person name="Meyerdierks A."/>
            <person name="Storesund J.E."/>
            <person name="Kallscheuer N."/>
            <person name="Luecker S."/>
            <person name="Lage O.M."/>
            <person name="Pohl T."/>
            <person name="Merkel B.J."/>
            <person name="Hornburger P."/>
            <person name="Mueller R.-W."/>
            <person name="Bruemmer F."/>
            <person name="Labrenz M."/>
            <person name="Spormann A.M."/>
            <person name="Op den Camp H."/>
            <person name="Overmann J."/>
            <person name="Amann R."/>
            <person name="Jetten M.S.M."/>
            <person name="Mascher T."/>
            <person name="Medema M.H."/>
            <person name="Devos D.P."/>
            <person name="Kaster A.-K."/>
            <person name="Ovreas L."/>
            <person name="Rohde M."/>
            <person name="Galperin M.Y."/>
            <person name="Jogler C."/>
        </authorList>
    </citation>
    <scope>NUCLEOTIDE SEQUENCE [LARGE SCALE GENOMIC DNA]</scope>
    <source>
        <strain evidence="2 3">Mal52</strain>
    </source>
</reference>
<dbReference type="AlphaFoldDB" id="A0A517ZXA8"/>
<dbReference type="EMBL" id="CP036276">
    <property type="protein sequence ID" value="QDU47090.1"/>
    <property type="molecule type" value="Genomic_DNA"/>
</dbReference>
<keyword evidence="3" id="KW-1185">Reference proteome</keyword>
<evidence type="ECO:0000313" key="2">
    <source>
        <dbReference type="EMBL" id="QDU47090.1"/>
    </source>
</evidence>
<gene>
    <name evidence="2" type="ORF">Mal52_56180</name>
</gene>
<feature type="region of interest" description="Disordered" evidence="1">
    <location>
        <begin position="59"/>
        <end position="78"/>
    </location>
</feature>
<protein>
    <submittedName>
        <fullName evidence="2">Uncharacterized protein</fullName>
    </submittedName>
</protein>
<sequence length="78" mass="8874">MRGALRLTFPRLASLGPCSIAGLDLRVRHVERITVGKQLAIRMVRRVHLSCETLTPALSQREREKKMPPLSLWERGRG</sequence>
<dbReference type="KEGG" id="sdyn:Mal52_56180"/>
<evidence type="ECO:0000256" key="1">
    <source>
        <dbReference type="SAM" id="MobiDB-lite"/>
    </source>
</evidence>
<proteinExistence type="predicted"/>